<name>A3U0V1_PSEBH</name>
<dbReference type="FunFam" id="3.40.50.970:FF:000001">
    <property type="entry name" value="Pyruvate dehydrogenase E1 beta subunit"/>
    <property type="match status" value="1"/>
</dbReference>
<comment type="cofactor">
    <cofactor evidence="1">
        <name>thiamine diphosphate</name>
        <dbReference type="ChEBI" id="CHEBI:58937"/>
    </cofactor>
</comment>
<dbReference type="SUPFAM" id="SSF52922">
    <property type="entry name" value="TK C-terminal domain-like"/>
    <property type="match status" value="1"/>
</dbReference>
<evidence type="ECO:0000313" key="6">
    <source>
        <dbReference type="Proteomes" id="UP000004318"/>
    </source>
</evidence>
<gene>
    <name evidence="5" type="ORF">OB2597_19956</name>
</gene>
<dbReference type="GO" id="GO:0016491">
    <property type="term" value="F:oxidoreductase activity"/>
    <property type="evidence" value="ECO:0007669"/>
    <property type="project" value="UniProtKB-KW"/>
</dbReference>
<evidence type="ECO:0000313" key="5">
    <source>
        <dbReference type="EMBL" id="EAQ02392.1"/>
    </source>
</evidence>
<evidence type="ECO:0000256" key="3">
    <source>
        <dbReference type="ARBA" id="ARBA00023052"/>
    </source>
</evidence>
<dbReference type="FunFam" id="3.40.50.920:FF:000001">
    <property type="entry name" value="Pyruvate dehydrogenase E1 beta subunit"/>
    <property type="match status" value="1"/>
</dbReference>
<dbReference type="InterPro" id="IPR009014">
    <property type="entry name" value="Transketo_C/PFOR_II"/>
</dbReference>
<comment type="caution">
    <text evidence="5">The sequence shown here is derived from an EMBL/GenBank/DDBJ whole genome shotgun (WGS) entry which is preliminary data.</text>
</comment>
<evidence type="ECO:0000256" key="1">
    <source>
        <dbReference type="ARBA" id="ARBA00001964"/>
    </source>
</evidence>
<dbReference type="Gene3D" id="3.40.50.920">
    <property type="match status" value="1"/>
</dbReference>
<dbReference type="PANTHER" id="PTHR43257">
    <property type="entry name" value="PYRUVATE DEHYDROGENASE E1 COMPONENT BETA SUBUNIT"/>
    <property type="match status" value="1"/>
</dbReference>
<dbReference type="PANTHER" id="PTHR43257:SF2">
    <property type="entry name" value="PYRUVATE DEHYDROGENASE E1 COMPONENT SUBUNIT BETA"/>
    <property type="match status" value="1"/>
</dbReference>
<dbReference type="HOGENOM" id="CLU_012907_1_0_5"/>
<keyword evidence="5" id="KW-0670">Pyruvate</keyword>
<dbReference type="Pfam" id="PF02779">
    <property type="entry name" value="Transket_pyr"/>
    <property type="match status" value="1"/>
</dbReference>
<protein>
    <submittedName>
        <fullName evidence="5">Putative pyruvate dehydrogenase E1 beta subunit</fullName>
    </submittedName>
</protein>
<dbReference type="Proteomes" id="UP000004318">
    <property type="component" value="Unassembled WGS sequence"/>
</dbReference>
<sequence length="333" mass="36399">MANTSYLEAGHRALREEMQRDERVWALGEDLGRGGVFGQYRGLQDTFGDERIVDTPISEACIMGAAVGAAMTDTRPVVEMRFSDFALCAVDELVNQAAKARFMFGGQMRVPLVVREPIGIWRSSAAQHSQSLEAWYAHIPGLVVVAPSTPADNLGLLKSAIRCDDPVVYMEHKNLWGFEGEVPEDEHLVPLGKAEIARAGRDVTLVTWSAMRHASLETAEELAARGIEVEVIDLRTLWPWDRDTVLASVERTGRLLVAQEAVSVAGFGAEIAATVAETLHDRLEAPVRRLGAPRIPVAYAPPLEDRVRVSKDEIVEAVVGMTRTSPSRVPAGQ</sequence>
<organism evidence="5 6">
    <name type="scientific">Pseudooceanicola batsensis (strain ATCC BAA-863 / DSM 15984 / KCTC 12145 / HTCC2597)</name>
    <name type="common">Oceanicola batsensis</name>
    <dbReference type="NCBI Taxonomy" id="252305"/>
    <lineage>
        <taxon>Bacteria</taxon>
        <taxon>Pseudomonadati</taxon>
        <taxon>Pseudomonadota</taxon>
        <taxon>Alphaproteobacteria</taxon>
        <taxon>Rhodobacterales</taxon>
        <taxon>Paracoccaceae</taxon>
        <taxon>Pseudooceanicola</taxon>
    </lineage>
</organism>
<evidence type="ECO:0000259" key="4">
    <source>
        <dbReference type="SMART" id="SM00861"/>
    </source>
</evidence>
<proteinExistence type="predicted"/>
<dbReference type="STRING" id="252305.OB2597_19956"/>
<accession>A3U0V1</accession>
<keyword evidence="3" id="KW-0786">Thiamine pyrophosphate</keyword>
<dbReference type="Pfam" id="PF02780">
    <property type="entry name" value="Transketolase_C"/>
    <property type="match status" value="1"/>
</dbReference>
<reference evidence="5 6" key="1">
    <citation type="journal article" date="2010" name="J. Bacteriol.">
        <title>Genome sequences of Oceanicola granulosus HTCC2516(T) and Oceanicola batsensis HTCC2597(TDelta).</title>
        <authorList>
            <person name="Thrash J.C."/>
            <person name="Cho J.C."/>
            <person name="Vergin K.L."/>
            <person name="Giovannoni S.J."/>
        </authorList>
    </citation>
    <scope>NUCLEOTIDE SEQUENCE [LARGE SCALE GENOMIC DNA]</scope>
    <source>
        <strain evidence="6">ATCC BAA-863 / DSM 15984 / KCTC 12145 / HTCC2597</strain>
    </source>
</reference>
<dbReference type="EMBL" id="AAMO01000008">
    <property type="protein sequence ID" value="EAQ02392.1"/>
    <property type="molecule type" value="Genomic_DNA"/>
</dbReference>
<keyword evidence="2" id="KW-0560">Oxidoreductase</keyword>
<dbReference type="AlphaFoldDB" id="A3U0V1"/>
<dbReference type="SUPFAM" id="SSF52518">
    <property type="entry name" value="Thiamin diphosphate-binding fold (THDP-binding)"/>
    <property type="match status" value="1"/>
</dbReference>
<dbReference type="CDD" id="cd07036">
    <property type="entry name" value="TPP_PYR_E1-PDHc-beta_like"/>
    <property type="match status" value="1"/>
</dbReference>
<keyword evidence="6" id="KW-1185">Reference proteome</keyword>
<dbReference type="SMART" id="SM00861">
    <property type="entry name" value="Transket_pyr"/>
    <property type="match status" value="1"/>
</dbReference>
<dbReference type="RefSeq" id="WP_009803934.1">
    <property type="nucleotide sequence ID" value="NZ_AAMO01000008.1"/>
</dbReference>
<dbReference type="NCBIfam" id="NF006667">
    <property type="entry name" value="PRK09212.1"/>
    <property type="match status" value="1"/>
</dbReference>
<dbReference type="Gene3D" id="3.40.50.970">
    <property type="match status" value="1"/>
</dbReference>
<dbReference type="InterPro" id="IPR033248">
    <property type="entry name" value="Transketolase_C"/>
</dbReference>
<evidence type="ECO:0000256" key="2">
    <source>
        <dbReference type="ARBA" id="ARBA00023002"/>
    </source>
</evidence>
<dbReference type="InterPro" id="IPR005475">
    <property type="entry name" value="Transketolase-like_Pyr-bd"/>
</dbReference>
<feature type="domain" description="Transketolase-like pyrimidine-binding" evidence="4">
    <location>
        <begin position="4"/>
        <end position="178"/>
    </location>
</feature>
<dbReference type="InterPro" id="IPR029061">
    <property type="entry name" value="THDP-binding"/>
</dbReference>